<dbReference type="AlphaFoldDB" id="A0A371Z036"/>
<sequence>MSDEYNERKLRLLLSLVNQDSQPNINALNERLRNIDATSLNIKAMGYRLARSLVDALPPVQHDGPQDIAIKSKLCTQEDMESDWSRYWTSELKVPLILHRKIWEHTYLLQALYSTGNISPDKKGLGFGCGVEPIPSYLAAKGVSTTITDLPPEHQQTSGWMSSNEYAQTLENAYMEHLVDRDTFNRMVSHRFVDMNAIPDDLSGYDFCWSICALEHLGSIQKGLDFIENSLRTLRPGGTAVHTMEFNINPDGPTIDNWITVLFQRKHIEEFARKMEAAGHKVAQLDFNAGNRPMDQFIDVPPWGGHLMNNVSEELGISTNQHHLKLAIDGFVATCFAITITKGPE</sequence>
<organism evidence="1 2">
    <name type="scientific">Komagataeibacter melaceti</name>
    <dbReference type="NCBI Taxonomy" id="2766577"/>
    <lineage>
        <taxon>Bacteria</taxon>
        <taxon>Pseudomonadati</taxon>
        <taxon>Pseudomonadota</taxon>
        <taxon>Alphaproteobacteria</taxon>
        <taxon>Acetobacterales</taxon>
        <taxon>Acetobacteraceae</taxon>
        <taxon>Komagataeibacter</taxon>
    </lineage>
</organism>
<evidence type="ECO:0000313" key="1">
    <source>
        <dbReference type="EMBL" id="RFD19851.1"/>
    </source>
</evidence>
<evidence type="ECO:0000313" key="2">
    <source>
        <dbReference type="Proteomes" id="UP000262371"/>
    </source>
</evidence>
<dbReference type="Proteomes" id="UP000262371">
    <property type="component" value="Unassembled WGS sequence"/>
</dbReference>
<accession>A0A371Z036</accession>
<proteinExistence type="predicted"/>
<keyword evidence="2" id="KW-1185">Reference proteome</keyword>
<protein>
    <recommendedName>
        <fullName evidence="3">Class I SAM-dependent methyltransferase</fullName>
    </recommendedName>
</protein>
<gene>
    <name evidence="1" type="ORF">DY926_09480</name>
</gene>
<reference evidence="1 2" key="1">
    <citation type="submission" date="2018-08" db="EMBL/GenBank/DDBJ databases">
        <title>Komagataeibacter sp. AV 382.</title>
        <authorList>
            <person name="Skraban J."/>
            <person name="Trcek J."/>
        </authorList>
    </citation>
    <scope>NUCLEOTIDE SEQUENCE [LARGE SCALE GENOMIC DNA]</scope>
    <source>
        <strain evidence="1 2">AV 382</strain>
    </source>
</reference>
<name>A0A371Z036_9PROT</name>
<dbReference type="SUPFAM" id="SSF53335">
    <property type="entry name" value="S-adenosyl-L-methionine-dependent methyltransferases"/>
    <property type="match status" value="1"/>
</dbReference>
<evidence type="ECO:0008006" key="3">
    <source>
        <dbReference type="Google" id="ProtNLM"/>
    </source>
</evidence>
<dbReference type="OrthoDB" id="2548453at2"/>
<dbReference type="EMBL" id="QUWV01000071">
    <property type="protein sequence ID" value="RFD19851.1"/>
    <property type="molecule type" value="Genomic_DNA"/>
</dbReference>
<dbReference type="Gene3D" id="3.40.50.150">
    <property type="entry name" value="Vaccinia Virus protein VP39"/>
    <property type="match status" value="1"/>
</dbReference>
<dbReference type="InterPro" id="IPR029063">
    <property type="entry name" value="SAM-dependent_MTases_sf"/>
</dbReference>
<comment type="caution">
    <text evidence="1">The sequence shown here is derived from an EMBL/GenBank/DDBJ whole genome shotgun (WGS) entry which is preliminary data.</text>
</comment>